<name>A0A1Q3ER26_LENED</name>
<accession>A0A1Q3ER26</accession>
<feature type="region of interest" description="Disordered" evidence="1">
    <location>
        <begin position="155"/>
        <end position="214"/>
    </location>
</feature>
<comment type="caution">
    <text evidence="2">The sequence shown here is derived from an EMBL/GenBank/DDBJ whole genome shotgun (WGS) entry which is preliminary data.</text>
</comment>
<dbReference type="Proteomes" id="UP000188533">
    <property type="component" value="Unassembled WGS sequence"/>
</dbReference>
<dbReference type="AlphaFoldDB" id="A0A1Q3ER26"/>
<sequence length="299" mass="32674">MLQRTMAQLPGAPQLPLPHFPLLPGVPAMPWEALHQLNQASDSESVAAPRPIASGSRPLPDARRRYDYDAVSVTDQEVKAYAYQPKPQQKKHDRMLLLFCCGLASTGWLSVNIVQDQDAADVADDNAGKLAGPIEAAQEWRALWGELAGHVPWQATEMPPPASVHTRAAPTEEEVDATPSQLVRRASSRASDSESVAAPRPIASGSRPLPDARRRYDYDVVSATDQEAKAHAYQPKLQQKKHDRMLLLLHFGLPETPTTVIFGRARNAEAKKEKDLRPKFSELGGVDIEFGDSLNGGGT</sequence>
<gene>
    <name evidence="2" type="ORF">LENED_011833</name>
</gene>
<reference evidence="2 3" key="1">
    <citation type="submission" date="2016-08" db="EMBL/GenBank/DDBJ databases">
        <authorList>
            <consortium name="Lentinula edodes genome sequencing consortium"/>
            <person name="Sakamoto Y."/>
            <person name="Nakade K."/>
            <person name="Sato S."/>
            <person name="Yoshida Y."/>
            <person name="Miyazaki K."/>
            <person name="Natsume S."/>
            <person name="Konno N."/>
        </authorList>
    </citation>
    <scope>NUCLEOTIDE SEQUENCE [LARGE SCALE GENOMIC DNA]</scope>
    <source>
        <strain evidence="2 3">NBRC 111202</strain>
    </source>
</reference>
<feature type="region of interest" description="Disordered" evidence="1">
    <location>
        <begin position="40"/>
        <end position="61"/>
    </location>
</feature>
<dbReference type="EMBL" id="BDGU01001178">
    <property type="protein sequence ID" value="GAW09659.1"/>
    <property type="molecule type" value="Genomic_DNA"/>
</dbReference>
<proteinExistence type="predicted"/>
<reference evidence="2 3" key="2">
    <citation type="submission" date="2017-02" db="EMBL/GenBank/DDBJ databases">
        <title>A genome survey and senescence transcriptome analysis in Lentinula edodes.</title>
        <authorList>
            <person name="Sakamoto Y."/>
            <person name="Nakade K."/>
            <person name="Sato S."/>
            <person name="Yoshida Y."/>
            <person name="Miyazaki K."/>
            <person name="Natsume S."/>
            <person name="Konno N."/>
        </authorList>
    </citation>
    <scope>NUCLEOTIDE SEQUENCE [LARGE SCALE GENOMIC DNA]</scope>
    <source>
        <strain evidence="2 3">NBRC 111202</strain>
    </source>
</reference>
<evidence type="ECO:0000313" key="3">
    <source>
        <dbReference type="Proteomes" id="UP000188533"/>
    </source>
</evidence>
<evidence type="ECO:0000313" key="2">
    <source>
        <dbReference type="EMBL" id="GAW09659.1"/>
    </source>
</evidence>
<feature type="compositionally biased region" description="Low complexity" evidence="1">
    <location>
        <begin position="184"/>
        <end position="198"/>
    </location>
</feature>
<protein>
    <submittedName>
        <fullName evidence="2">Spt3 dosage dependent suppressor of ty-induced promoter mutations-like protein</fullName>
    </submittedName>
</protein>
<evidence type="ECO:0000256" key="1">
    <source>
        <dbReference type="SAM" id="MobiDB-lite"/>
    </source>
</evidence>
<keyword evidence="3" id="KW-1185">Reference proteome</keyword>
<dbReference type="STRING" id="5353.A0A1Q3ER26"/>
<organism evidence="2 3">
    <name type="scientific">Lentinula edodes</name>
    <name type="common">Shiitake mushroom</name>
    <name type="synonym">Lentinus edodes</name>
    <dbReference type="NCBI Taxonomy" id="5353"/>
    <lineage>
        <taxon>Eukaryota</taxon>
        <taxon>Fungi</taxon>
        <taxon>Dikarya</taxon>
        <taxon>Basidiomycota</taxon>
        <taxon>Agaricomycotina</taxon>
        <taxon>Agaricomycetes</taxon>
        <taxon>Agaricomycetidae</taxon>
        <taxon>Agaricales</taxon>
        <taxon>Marasmiineae</taxon>
        <taxon>Omphalotaceae</taxon>
        <taxon>Lentinula</taxon>
    </lineage>
</organism>